<evidence type="ECO:0000256" key="1">
    <source>
        <dbReference type="ARBA" id="ARBA00011073"/>
    </source>
</evidence>
<dbReference type="SUPFAM" id="SSF49785">
    <property type="entry name" value="Galactose-binding domain-like"/>
    <property type="match status" value="1"/>
</dbReference>
<evidence type="ECO:0000259" key="8">
    <source>
        <dbReference type="PROSITE" id="PS51829"/>
    </source>
</evidence>
<dbReference type="InterPro" id="IPR002884">
    <property type="entry name" value="P_dom"/>
</dbReference>
<keyword evidence="7" id="KW-0732">Signal</keyword>
<dbReference type="InterPro" id="IPR034193">
    <property type="entry name" value="PCSK9_ProteinaseK-like"/>
</dbReference>
<dbReference type="InterPro" id="IPR036852">
    <property type="entry name" value="Peptidase_S8/S53_dom_sf"/>
</dbReference>
<comment type="caution">
    <text evidence="9">The sequence shown here is derived from an EMBL/GenBank/DDBJ whole genome shotgun (WGS) entry which is preliminary data.</text>
</comment>
<keyword evidence="3 5" id="KW-0378">Hydrolase</keyword>
<dbReference type="InterPro" id="IPR015919">
    <property type="entry name" value="Cadherin-like_sf"/>
</dbReference>
<dbReference type="InterPro" id="IPR022398">
    <property type="entry name" value="Peptidase_S8_His-AS"/>
</dbReference>
<evidence type="ECO:0000256" key="5">
    <source>
        <dbReference type="PROSITE-ProRule" id="PRU01240"/>
    </source>
</evidence>
<dbReference type="SUPFAM" id="SSF52743">
    <property type="entry name" value="Subtilisin-like"/>
    <property type="match status" value="1"/>
</dbReference>
<proteinExistence type="inferred from homology"/>
<dbReference type="Pfam" id="PF00082">
    <property type="entry name" value="Peptidase_S8"/>
    <property type="match status" value="1"/>
</dbReference>
<dbReference type="Gene3D" id="3.40.50.200">
    <property type="entry name" value="Peptidase S8/S53 domain"/>
    <property type="match status" value="1"/>
</dbReference>
<dbReference type="Proteomes" id="UP001595833">
    <property type="component" value="Unassembled WGS sequence"/>
</dbReference>
<dbReference type="InterPro" id="IPR000209">
    <property type="entry name" value="Peptidase_S8/S53_dom"/>
</dbReference>
<sequence length="601" mass="60037">MGDNRTTRRLAALGLAAVSAAALTLANTGVAAAEGAVLGADRADAVPGSYVVVLNDTASPRAASASTASSLVGKYGGQVRTAWQHALNGFHATLSDTQARRLAADPRVAFVQADLPVELDAVQPNPPSWGLDRIDQRDLPLDSAYNYATTASTVRAYIIDTGIRTTHQDFGGRATWGTNTVDTNNTDCNGHGTHVAGTVGGTAHGVAKEVRLVAVKVLNCAGSGTTAGVVNGVNWVTQNAVKPAVANMSLGGGVDTALDTAVRNSIAAGITYAVASGNSNANACNYSPARVAEALSVNASTNTDARASFSNYGTCTDLFAPGQNITSAWHTNDTATNTISGTSMASPHVAGAVALYLAANPTAAPPAVNAAIVDAATSDKITSPGTGSANKLLFTGSATPGGPAVANPGNQSTAVGTPVSLQLTASGGTPPYSFSATGLPPGLSISSSGLISGTPTATGSYSVSVTATDSAGRTGGTSFSWAVTAVGGGCASATNGTDVAIRDNATVTSPIALTCSGSASATTTVQVDILHTYIGDLVVDLVAPDGSVYNLHNRSGGSADNINRSYTVNASSEAAAGTWQLRVRDAASFDTGSINSWTLDA</sequence>
<dbReference type="InterPro" id="IPR015500">
    <property type="entry name" value="Peptidase_S8_subtilisin-rel"/>
</dbReference>
<dbReference type="PRINTS" id="PR00723">
    <property type="entry name" value="SUBTILISIN"/>
</dbReference>
<evidence type="ECO:0000256" key="6">
    <source>
        <dbReference type="RuleBase" id="RU003355"/>
    </source>
</evidence>
<accession>A0ABV9XRL0</accession>
<feature type="signal peptide" evidence="7">
    <location>
        <begin position="1"/>
        <end position="32"/>
    </location>
</feature>
<dbReference type="Gene3D" id="2.60.120.260">
    <property type="entry name" value="Galactose-binding domain-like"/>
    <property type="match status" value="1"/>
</dbReference>
<dbReference type="InterPro" id="IPR023827">
    <property type="entry name" value="Peptidase_S8_Asp-AS"/>
</dbReference>
<name>A0ABV9XRL0_9PSEU</name>
<dbReference type="PROSITE" id="PS00138">
    <property type="entry name" value="SUBTILASE_SER"/>
    <property type="match status" value="1"/>
</dbReference>
<dbReference type="Pfam" id="PF01483">
    <property type="entry name" value="P_proprotein"/>
    <property type="match status" value="1"/>
</dbReference>
<dbReference type="InterPro" id="IPR013783">
    <property type="entry name" value="Ig-like_fold"/>
</dbReference>
<dbReference type="CDD" id="cd04077">
    <property type="entry name" value="Peptidases_S8_PCSK9_ProteinaseK_like"/>
    <property type="match status" value="1"/>
</dbReference>
<feature type="domain" description="P/Homo B" evidence="8">
    <location>
        <begin position="485"/>
        <end position="601"/>
    </location>
</feature>
<keyword evidence="2 5" id="KW-0645">Protease</keyword>
<keyword evidence="10" id="KW-1185">Reference proteome</keyword>
<dbReference type="PROSITE" id="PS51892">
    <property type="entry name" value="SUBTILASE"/>
    <property type="match status" value="1"/>
</dbReference>
<dbReference type="PROSITE" id="PS00136">
    <property type="entry name" value="SUBTILASE_ASP"/>
    <property type="match status" value="1"/>
</dbReference>
<dbReference type="Pfam" id="PF05922">
    <property type="entry name" value="Inhibitor_I9"/>
    <property type="match status" value="1"/>
</dbReference>
<dbReference type="InterPro" id="IPR037045">
    <property type="entry name" value="S8pro/Inhibitor_I9_sf"/>
</dbReference>
<dbReference type="SUPFAM" id="SSF54897">
    <property type="entry name" value="Protease propeptides/inhibitors"/>
    <property type="match status" value="1"/>
</dbReference>
<dbReference type="InterPro" id="IPR010259">
    <property type="entry name" value="S8pro/Inhibitor_I9"/>
</dbReference>
<dbReference type="Gene3D" id="3.30.70.80">
    <property type="entry name" value="Peptidase S8 propeptide/proteinase inhibitor I9"/>
    <property type="match status" value="1"/>
</dbReference>
<feature type="active site" description="Charge relay system" evidence="5">
    <location>
        <position position="343"/>
    </location>
</feature>
<keyword evidence="4 5" id="KW-0720">Serine protease</keyword>
<feature type="active site" description="Charge relay system" evidence="5">
    <location>
        <position position="191"/>
    </location>
</feature>
<dbReference type="PROSITE" id="PS00137">
    <property type="entry name" value="SUBTILASE_HIS"/>
    <property type="match status" value="1"/>
</dbReference>
<dbReference type="InterPro" id="IPR023828">
    <property type="entry name" value="Peptidase_S8_Ser-AS"/>
</dbReference>
<comment type="similarity">
    <text evidence="1 5 6">Belongs to the peptidase S8 family.</text>
</comment>
<evidence type="ECO:0000256" key="3">
    <source>
        <dbReference type="ARBA" id="ARBA00022801"/>
    </source>
</evidence>
<evidence type="ECO:0000256" key="2">
    <source>
        <dbReference type="ARBA" id="ARBA00022670"/>
    </source>
</evidence>
<evidence type="ECO:0000256" key="4">
    <source>
        <dbReference type="ARBA" id="ARBA00022825"/>
    </source>
</evidence>
<dbReference type="Gene3D" id="2.60.40.10">
    <property type="entry name" value="Immunoglobulins"/>
    <property type="match status" value="1"/>
</dbReference>
<dbReference type="InterPro" id="IPR050131">
    <property type="entry name" value="Peptidase_S8_subtilisin-like"/>
</dbReference>
<organism evidence="9 10">
    <name type="scientific">Saccharothrix xinjiangensis</name>
    <dbReference type="NCBI Taxonomy" id="204798"/>
    <lineage>
        <taxon>Bacteria</taxon>
        <taxon>Bacillati</taxon>
        <taxon>Actinomycetota</taxon>
        <taxon>Actinomycetes</taxon>
        <taxon>Pseudonocardiales</taxon>
        <taxon>Pseudonocardiaceae</taxon>
        <taxon>Saccharothrix</taxon>
    </lineage>
</organism>
<gene>
    <name evidence="9" type="ORF">ACFPFM_04425</name>
</gene>
<dbReference type="Pfam" id="PF05345">
    <property type="entry name" value="He_PIG"/>
    <property type="match status" value="1"/>
</dbReference>
<dbReference type="PANTHER" id="PTHR43806">
    <property type="entry name" value="PEPTIDASE S8"/>
    <property type="match status" value="1"/>
</dbReference>
<dbReference type="PROSITE" id="PS51829">
    <property type="entry name" value="P_HOMO_B"/>
    <property type="match status" value="1"/>
</dbReference>
<dbReference type="InterPro" id="IPR008979">
    <property type="entry name" value="Galactose-bd-like_sf"/>
</dbReference>
<reference evidence="10" key="1">
    <citation type="journal article" date="2019" name="Int. J. Syst. Evol. Microbiol.">
        <title>The Global Catalogue of Microorganisms (GCM) 10K type strain sequencing project: providing services to taxonomists for standard genome sequencing and annotation.</title>
        <authorList>
            <consortium name="The Broad Institute Genomics Platform"/>
            <consortium name="The Broad Institute Genome Sequencing Center for Infectious Disease"/>
            <person name="Wu L."/>
            <person name="Ma J."/>
        </authorList>
    </citation>
    <scope>NUCLEOTIDE SEQUENCE [LARGE SCALE GENOMIC DNA]</scope>
    <source>
        <strain evidence="10">KCTC 12848</strain>
    </source>
</reference>
<evidence type="ECO:0000313" key="10">
    <source>
        <dbReference type="Proteomes" id="UP001595833"/>
    </source>
</evidence>
<dbReference type="RefSeq" id="WP_344038031.1">
    <property type="nucleotide sequence ID" value="NZ_BAAAKE010000009.1"/>
</dbReference>
<dbReference type="SUPFAM" id="SSF49313">
    <property type="entry name" value="Cadherin-like"/>
    <property type="match status" value="1"/>
</dbReference>
<feature type="active site" description="Charge relay system" evidence="5">
    <location>
        <position position="160"/>
    </location>
</feature>
<evidence type="ECO:0000313" key="9">
    <source>
        <dbReference type="EMBL" id="MFC5053000.1"/>
    </source>
</evidence>
<dbReference type="PANTHER" id="PTHR43806:SF11">
    <property type="entry name" value="CEREVISIN-RELATED"/>
    <property type="match status" value="1"/>
</dbReference>
<protein>
    <submittedName>
        <fullName evidence="9">S8 family serine peptidase</fullName>
    </submittedName>
</protein>
<dbReference type="EMBL" id="JBHSJB010000004">
    <property type="protein sequence ID" value="MFC5053000.1"/>
    <property type="molecule type" value="Genomic_DNA"/>
</dbReference>
<feature type="chain" id="PRO_5047539848" evidence="7">
    <location>
        <begin position="33"/>
        <end position="601"/>
    </location>
</feature>
<evidence type="ECO:0000256" key="7">
    <source>
        <dbReference type="SAM" id="SignalP"/>
    </source>
</evidence>